<evidence type="ECO:0000313" key="8">
    <source>
        <dbReference type="Proteomes" id="UP000199300"/>
    </source>
</evidence>
<keyword evidence="8" id="KW-1185">Reference proteome</keyword>
<evidence type="ECO:0000256" key="4">
    <source>
        <dbReference type="ARBA" id="ARBA00022723"/>
    </source>
</evidence>
<dbReference type="GO" id="GO:0004659">
    <property type="term" value="F:prenyltransferase activity"/>
    <property type="evidence" value="ECO:0007669"/>
    <property type="project" value="InterPro"/>
</dbReference>
<dbReference type="InterPro" id="IPR033965">
    <property type="entry name" value="ComQ"/>
</dbReference>
<keyword evidence="5" id="KW-0460">Magnesium</keyword>
<gene>
    <name evidence="7" type="ORF">SAMN04488134_102243</name>
</gene>
<organism evidence="7 8">
    <name type="scientific">Amphibacillus marinus</name>
    <dbReference type="NCBI Taxonomy" id="872970"/>
    <lineage>
        <taxon>Bacteria</taxon>
        <taxon>Bacillati</taxon>
        <taxon>Bacillota</taxon>
        <taxon>Bacilli</taxon>
        <taxon>Bacillales</taxon>
        <taxon>Bacillaceae</taxon>
        <taxon>Amphibacillus</taxon>
    </lineage>
</organism>
<dbReference type="PANTHER" id="PTHR12001">
    <property type="entry name" value="GERANYLGERANYL PYROPHOSPHATE SYNTHASE"/>
    <property type="match status" value="1"/>
</dbReference>
<dbReference type="EMBL" id="FODJ01000002">
    <property type="protein sequence ID" value="SEN90530.1"/>
    <property type="molecule type" value="Genomic_DNA"/>
</dbReference>
<sequence>MRKFIRETIKDQVRSSFNLDEIQSLAMDFFDYQAKERDFLFAQITVLHYKMFNGEEQGDIYQAAAAVEMLALASDILDDLQDQDNVDAPWRKLDSSLVTNIAVGLFLLGKQTLDLYTEISEKLASKLFYSAIFSSLVGQHLDLKNDINNEGDYFQVVKNKTALIRFSSLIGATMAKAQDVQINIIRQYAEKMGIISQLLNDLNDLYHWEKKSDISSKKKTLPILYMLDIPDQSIIKTYYQTDTPFSQIYSEKQLAIQEMELLGAMRYTKTIIALERIKALQQISKLDISSAYKEQLTRFF</sequence>
<evidence type="ECO:0000313" key="7">
    <source>
        <dbReference type="EMBL" id="SEN90530.1"/>
    </source>
</evidence>
<dbReference type="InterPro" id="IPR000092">
    <property type="entry name" value="Polyprenyl_synt"/>
</dbReference>
<evidence type="ECO:0000256" key="3">
    <source>
        <dbReference type="ARBA" id="ARBA00022679"/>
    </source>
</evidence>
<keyword evidence="4" id="KW-0479">Metal-binding</keyword>
<dbReference type="GO" id="GO:0046872">
    <property type="term" value="F:metal ion binding"/>
    <property type="evidence" value="ECO:0007669"/>
    <property type="project" value="UniProtKB-KW"/>
</dbReference>
<evidence type="ECO:0000256" key="2">
    <source>
        <dbReference type="ARBA" id="ARBA00006706"/>
    </source>
</evidence>
<dbReference type="SFLD" id="SFLDS00005">
    <property type="entry name" value="Isoprenoid_Synthase_Type_I"/>
    <property type="match status" value="1"/>
</dbReference>
<evidence type="ECO:0000256" key="6">
    <source>
        <dbReference type="RuleBase" id="RU004466"/>
    </source>
</evidence>
<protein>
    <submittedName>
        <fullName evidence="7">Competence protein ComQ</fullName>
    </submittedName>
</protein>
<dbReference type="AlphaFoldDB" id="A0A1H8KC29"/>
<comment type="cofactor">
    <cofactor evidence="1">
        <name>Mg(2+)</name>
        <dbReference type="ChEBI" id="CHEBI:18420"/>
    </cofactor>
</comment>
<name>A0A1H8KC29_9BACI</name>
<dbReference type="Pfam" id="PF00348">
    <property type="entry name" value="polyprenyl_synt"/>
    <property type="match status" value="1"/>
</dbReference>
<dbReference type="STRING" id="872970.SAMN04488134_102243"/>
<dbReference type="SFLD" id="SFLDG01211">
    <property type="entry name" value="Competence_Regulatory_Protein"/>
    <property type="match status" value="1"/>
</dbReference>
<comment type="similarity">
    <text evidence="2 6">Belongs to the FPP/GGPP synthase family.</text>
</comment>
<dbReference type="Proteomes" id="UP000199300">
    <property type="component" value="Unassembled WGS sequence"/>
</dbReference>
<dbReference type="RefSeq" id="WP_091495504.1">
    <property type="nucleotide sequence ID" value="NZ_FODJ01000002.1"/>
</dbReference>
<dbReference type="SUPFAM" id="SSF48576">
    <property type="entry name" value="Terpenoid synthases"/>
    <property type="match status" value="1"/>
</dbReference>
<dbReference type="PANTHER" id="PTHR12001:SF69">
    <property type="entry name" value="ALL TRANS-POLYPRENYL-DIPHOSPHATE SYNTHASE PDSS1"/>
    <property type="match status" value="1"/>
</dbReference>
<dbReference type="InterPro" id="IPR008949">
    <property type="entry name" value="Isoprenoid_synthase_dom_sf"/>
</dbReference>
<reference evidence="7 8" key="1">
    <citation type="submission" date="2016-10" db="EMBL/GenBank/DDBJ databases">
        <authorList>
            <person name="de Groot N.N."/>
        </authorList>
    </citation>
    <scope>NUCLEOTIDE SEQUENCE [LARGE SCALE GENOMIC DNA]</scope>
    <source>
        <strain evidence="7 8">CGMCC 1.10434</strain>
    </source>
</reference>
<dbReference type="GO" id="GO:0008299">
    <property type="term" value="P:isoprenoid biosynthetic process"/>
    <property type="evidence" value="ECO:0007669"/>
    <property type="project" value="InterPro"/>
</dbReference>
<evidence type="ECO:0000256" key="1">
    <source>
        <dbReference type="ARBA" id="ARBA00001946"/>
    </source>
</evidence>
<evidence type="ECO:0000256" key="5">
    <source>
        <dbReference type="ARBA" id="ARBA00022842"/>
    </source>
</evidence>
<dbReference type="OrthoDB" id="1792811at2"/>
<accession>A0A1H8KC29</accession>
<keyword evidence="3 6" id="KW-0808">Transferase</keyword>
<proteinExistence type="inferred from homology"/>
<dbReference type="Gene3D" id="1.10.600.10">
    <property type="entry name" value="Farnesyl Diphosphate Synthase"/>
    <property type="match status" value="1"/>
</dbReference>